<evidence type="ECO:0000313" key="6">
    <source>
        <dbReference type="EMBL" id="CAC5411031.1"/>
    </source>
</evidence>
<evidence type="ECO:0000259" key="5">
    <source>
        <dbReference type="Pfam" id="PF05485"/>
    </source>
</evidence>
<keyword evidence="4" id="KW-0238">DNA-binding</keyword>
<accession>A0A6J8DU80</accession>
<protein>
    <recommendedName>
        <fullName evidence="5">THAP-type domain-containing protein</fullName>
    </recommendedName>
</protein>
<gene>
    <name evidence="6" type="ORF">MCOR_44167</name>
</gene>
<keyword evidence="3" id="KW-0862">Zinc</keyword>
<proteinExistence type="predicted"/>
<dbReference type="GO" id="GO:0003677">
    <property type="term" value="F:DNA binding"/>
    <property type="evidence" value="ECO:0007669"/>
    <property type="project" value="UniProtKB-KW"/>
</dbReference>
<dbReference type="GO" id="GO:0008270">
    <property type="term" value="F:zinc ion binding"/>
    <property type="evidence" value="ECO:0007669"/>
    <property type="project" value="UniProtKB-KW"/>
</dbReference>
<evidence type="ECO:0000256" key="3">
    <source>
        <dbReference type="ARBA" id="ARBA00022833"/>
    </source>
</evidence>
<dbReference type="InterPro" id="IPR006612">
    <property type="entry name" value="THAP_Znf"/>
</dbReference>
<reference evidence="6 7" key="1">
    <citation type="submission" date="2020-06" db="EMBL/GenBank/DDBJ databases">
        <authorList>
            <person name="Li R."/>
            <person name="Bekaert M."/>
        </authorList>
    </citation>
    <scope>NUCLEOTIDE SEQUENCE [LARGE SCALE GENOMIC DNA]</scope>
    <source>
        <strain evidence="7">wild</strain>
    </source>
</reference>
<evidence type="ECO:0000256" key="1">
    <source>
        <dbReference type="ARBA" id="ARBA00022723"/>
    </source>
</evidence>
<organism evidence="6 7">
    <name type="scientific">Mytilus coruscus</name>
    <name type="common">Sea mussel</name>
    <dbReference type="NCBI Taxonomy" id="42192"/>
    <lineage>
        <taxon>Eukaryota</taxon>
        <taxon>Metazoa</taxon>
        <taxon>Spiralia</taxon>
        <taxon>Lophotrochozoa</taxon>
        <taxon>Mollusca</taxon>
        <taxon>Bivalvia</taxon>
        <taxon>Autobranchia</taxon>
        <taxon>Pteriomorphia</taxon>
        <taxon>Mytilida</taxon>
        <taxon>Mytiloidea</taxon>
        <taxon>Mytilidae</taxon>
        <taxon>Mytilinae</taxon>
        <taxon>Mytilus</taxon>
    </lineage>
</organism>
<evidence type="ECO:0000256" key="4">
    <source>
        <dbReference type="ARBA" id="ARBA00023125"/>
    </source>
</evidence>
<keyword evidence="1" id="KW-0479">Metal-binding</keyword>
<dbReference type="AlphaFoldDB" id="A0A6J8DU80"/>
<evidence type="ECO:0000313" key="7">
    <source>
        <dbReference type="Proteomes" id="UP000507470"/>
    </source>
</evidence>
<name>A0A6J8DU80_MYTCO</name>
<sequence length="168" mass="19478">MRRHLNFEQIIVGSSVLAVKWIKQTVSTGKQCSVYGCFNFAFLQNGIPSGLHFFRIPKAVLADKKQKDRWCTLIRRRDRRDGFSMNSNTICQDTLKKMTFQFQWLQKMDPEALNLYLPEETFNSDDNDVSQSCHYKDLPNTVATQTEWPTQRDECSSKEGIACSTEHN</sequence>
<dbReference type="OrthoDB" id="10020990at2759"/>
<dbReference type="Pfam" id="PF05485">
    <property type="entry name" value="THAP"/>
    <property type="match status" value="1"/>
</dbReference>
<dbReference type="EMBL" id="CACVKT020007820">
    <property type="protein sequence ID" value="CAC5411031.1"/>
    <property type="molecule type" value="Genomic_DNA"/>
</dbReference>
<feature type="domain" description="THAP-type" evidence="5">
    <location>
        <begin position="32"/>
        <end position="93"/>
    </location>
</feature>
<evidence type="ECO:0000256" key="2">
    <source>
        <dbReference type="ARBA" id="ARBA00022771"/>
    </source>
</evidence>
<keyword evidence="7" id="KW-1185">Reference proteome</keyword>
<dbReference type="Proteomes" id="UP000507470">
    <property type="component" value="Unassembled WGS sequence"/>
</dbReference>
<keyword evidence="2" id="KW-0863">Zinc-finger</keyword>